<dbReference type="Gene3D" id="3.30.450.30">
    <property type="entry name" value="Dynein light chain 2a, cytoplasmic"/>
    <property type="match status" value="1"/>
</dbReference>
<dbReference type="PANTHER" id="PTHR11604">
    <property type="entry name" value="PROFILIN"/>
    <property type="match status" value="1"/>
</dbReference>
<evidence type="ECO:0000256" key="7">
    <source>
        <dbReference type="ARBA" id="ARBA00023121"/>
    </source>
</evidence>
<keyword evidence="5" id="KW-0221">Differentiation</keyword>
<proteinExistence type="inferred from homology"/>
<keyword evidence="6" id="KW-0744">Spermatogenesis</keyword>
<dbReference type="SMART" id="SM00392">
    <property type="entry name" value="PROF"/>
    <property type="match status" value="1"/>
</dbReference>
<evidence type="ECO:0000256" key="9">
    <source>
        <dbReference type="RuleBase" id="RU003909"/>
    </source>
</evidence>
<dbReference type="GO" id="GO:0003785">
    <property type="term" value="F:actin monomer binding"/>
    <property type="evidence" value="ECO:0007669"/>
    <property type="project" value="TreeGrafter"/>
</dbReference>
<dbReference type="SUPFAM" id="SSF55770">
    <property type="entry name" value="Profilin (actin-binding protein)"/>
    <property type="match status" value="1"/>
</dbReference>
<gene>
    <name evidence="10" type="ORF">EB796_008998</name>
</gene>
<evidence type="ECO:0000256" key="3">
    <source>
        <dbReference type="ARBA" id="ARBA00022473"/>
    </source>
</evidence>
<dbReference type="Pfam" id="PF00235">
    <property type="entry name" value="Profilin"/>
    <property type="match status" value="1"/>
</dbReference>
<comment type="similarity">
    <text evidence="2 9">Belongs to the profilin family.</text>
</comment>
<dbReference type="Proteomes" id="UP000593567">
    <property type="component" value="Unassembled WGS sequence"/>
</dbReference>
<protein>
    <recommendedName>
        <fullName evidence="9">Profilin</fullName>
    </recommendedName>
</protein>
<evidence type="ECO:0000256" key="5">
    <source>
        <dbReference type="ARBA" id="ARBA00022782"/>
    </source>
</evidence>
<evidence type="ECO:0000313" key="11">
    <source>
        <dbReference type="Proteomes" id="UP000593567"/>
    </source>
</evidence>
<dbReference type="InterPro" id="IPR036140">
    <property type="entry name" value="PFN_sf"/>
</dbReference>
<dbReference type="FunFam" id="3.30.450.30:FF:000007">
    <property type="entry name" value="Profilin"/>
    <property type="match status" value="1"/>
</dbReference>
<dbReference type="GO" id="GO:0005938">
    <property type="term" value="C:cell cortex"/>
    <property type="evidence" value="ECO:0007669"/>
    <property type="project" value="TreeGrafter"/>
</dbReference>
<evidence type="ECO:0000256" key="2">
    <source>
        <dbReference type="ARBA" id="ARBA00010058"/>
    </source>
</evidence>
<dbReference type="OrthoDB" id="421374at2759"/>
<keyword evidence="4" id="KW-0963">Cytoplasm</keyword>
<dbReference type="PRINTS" id="PR01640">
    <property type="entry name" value="PROFILINPLNT"/>
</dbReference>
<comment type="caution">
    <text evidence="10">The sequence shown here is derived from an EMBL/GenBank/DDBJ whole genome shotgun (WGS) entry which is preliminary data.</text>
</comment>
<comment type="function">
    <text evidence="8">Involved in male fertility. Required for manchette development and acrosome biogenesis during spermiogenesis. Binds in vitro to phospholipids, including phosphatidylinositol 3-phosphate (PtdIns(3)P), phosphatidylinositol 4,5-bisphosphate (PtdIns(4,5)P2), phosphatidylinositol 4-phosphate (PtdIns(4)P) and phosphatidic acid (PA). Contrary to other profilin family members, does not bind to actin in vitro.</text>
</comment>
<dbReference type="PANTHER" id="PTHR11604:SF2">
    <property type="entry name" value="PROFILIN-4"/>
    <property type="match status" value="1"/>
</dbReference>
<dbReference type="AlphaFoldDB" id="A0A7J7K354"/>
<keyword evidence="3" id="KW-0217">Developmental protein</keyword>
<evidence type="ECO:0000256" key="1">
    <source>
        <dbReference type="ARBA" id="ARBA00004496"/>
    </source>
</evidence>
<keyword evidence="11" id="KW-1185">Reference proteome</keyword>
<dbReference type="InterPro" id="IPR048278">
    <property type="entry name" value="PFN"/>
</dbReference>
<reference evidence="10" key="1">
    <citation type="submission" date="2020-06" db="EMBL/GenBank/DDBJ databases">
        <title>Draft genome of Bugula neritina, a colonial animal packing powerful symbionts and potential medicines.</title>
        <authorList>
            <person name="Rayko M."/>
        </authorList>
    </citation>
    <scope>NUCLEOTIDE SEQUENCE [LARGE SCALE GENOMIC DNA]</scope>
    <source>
        <strain evidence="10">Kwan_BN1</strain>
    </source>
</reference>
<dbReference type="GO" id="GO:0030154">
    <property type="term" value="P:cell differentiation"/>
    <property type="evidence" value="ECO:0007669"/>
    <property type="project" value="UniProtKB-KW"/>
</dbReference>
<evidence type="ECO:0000256" key="4">
    <source>
        <dbReference type="ARBA" id="ARBA00022490"/>
    </source>
</evidence>
<dbReference type="GO" id="GO:0007283">
    <property type="term" value="P:spermatogenesis"/>
    <property type="evidence" value="ECO:0007669"/>
    <property type="project" value="UniProtKB-KW"/>
</dbReference>
<evidence type="ECO:0000256" key="8">
    <source>
        <dbReference type="ARBA" id="ARBA00059169"/>
    </source>
</evidence>
<dbReference type="GO" id="GO:0008289">
    <property type="term" value="F:lipid binding"/>
    <property type="evidence" value="ECO:0007669"/>
    <property type="project" value="UniProtKB-KW"/>
</dbReference>
<name>A0A7J7K354_BUGNE</name>
<sequence>MADLSIDKDPHFQVRGIPDEVKMNQLQSLIHDALIGTGHVSQCAILRRKDGAIRASSVGFQLTNDQTQMMVNTFKNPAATREEGIYYDDSQYKCVRSDKGSIYAKCGEKGLILVRTQSLVVAATYTASMYPSVCVEAVERLADYFKEKGK</sequence>
<organism evidence="10 11">
    <name type="scientific">Bugula neritina</name>
    <name type="common">Brown bryozoan</name>
    <name type="synonym">Sertularia neritina</name>
    <dbReference type="NCBI Taxonomy" id="10212"/>
    <lineage>
        <taxon>Eukaryota</taxon>
        <taxon>Metazoa</taxon>
        <taxon>Spiralia</taxon>
        <taxon>Lophotrochozoa</taxon>
        <taxon>Bryozoa</taxon>
        <taxon>Gymnolaemata</taxon>
        <taxon>Cheilostomatida</taxon>
        <taxon>Flustrina</taxon>
        <taxon>Buguloidea</taxon>
        <taxon>Bugulidae</taxon>
        <taxon>Bugula</taxon>
    </lineage>
</organism>
<dbReference type="InterPro" id="IPR005455">
    <property type="entry name" value="PFN_euk"/>
</dbReference>
<dbReference type="EMBL" id="VXIV02001490">
    <property type="protein sequence ID" value="KAF6032657.1"/>
    <property type="molecule type" value="Genomic_DNA"/>
</dbReference>
<dbReference type="CDD" id="cd00148">
    <property type="entry name" value="PROF"/>
    <property type="match status" value="1"/>
</dbReference>
<evidence type="ECO:0000256" key="6">
    <source>
        <dbReference type="ARBA" id="ARBA00022871"/>
    </source>
</evidence>
<evidence type="ECO:0000313" key="10">
    <source>
        <dbReference type="EMBL" id="KAF6032657.1"/>
    </source>
</evidence>
<keyword evidence="7" id="KW-0446">Lipid-binding</keyword>
<comment type="subcellular location">
    <subcellularLocation>
        <location evidence="1">Cytoplasm</location>
    </subcellularLocation>
</comment>
<keyword evidence="9" id="KW-0009">Actin-binding</keyword>
<accession>A0A7J7K354</accession>